<feature type="domain" description="GGDEF" evidence="4">
    <location>
        <begin position="235"/>
        <end position="368"/>
    </location>
</feature>
<organism evidence="5 6">
    <name type="scientific">Arcobacter nitrofigilis (strain ATCC 33309 / DSM 7299 / CCUG 15893 / LMG 7604 / NCTC 12251 / CI)</name>
    <name type="common">Campylobacter nitrofigilis</name>
    <dbReference type="NCBI Taxonomy" id="572480"/>
    <lineage>
        <taxon>Bacteria</taxon>
        <taxon>Pseudomonadati</taxon>
        <taxon>Campylobacterota</taxon>
        <taxon>Epsilonproteobacteria</taxon>
        <taxon>Campylobacterales</taxon>
        <taxon>Arcobacteraceae</taxon>
        <taxon>Arcobacter</taxon>
    </lineage>
</organism>
<dbReference type="PANTHER" id="PTHR45138">
    <property type="entry name" value="REGULATORY COMPONENTS OF SENSORY TRANSDUCTION SYSTEM"/>
    <property type="match status" value="1"/>
</dbReference>
<protein>
    <recommendedName>
        <fullName evidence="1">diguanylate cyclase</fullName>
        <ecNumber evidence="1">2.7.7.65</ecNumber>
    </recommendedName>
</protein>
<dbReference type="InterPro" id="IPR000160">
    <property type="entry name" value="GGDEF_dom"/>
</dbReference>
<dbReference type="FunFam" id="3.30.70.270:FF:000001">
    <property type="entry name" value="Diguanylate cyclase domain protein"/>
    <property type="match status" value="1"/>
</dbReference>
<dbReference type="Gene3D" id="3.30.70.270">
    <property type="match status" value="1"/>
</dbReference>
<dbReference type="PROSITE" id="PS50887">
    <property type="entry name" value="GGDEF"/>
    <property type="match status" value="1"/>
</dbReference>
<keyword evidence="6" id="KW-1185">Reference proteome</keyword>
<dbReference type="CDD" id="cd01949">
    <property type="entry name" value="GGDEF"/>
    <property type="match status" value="1"/>
</dbReference>
<dbReference type="NCBIfam" id="TIGR00254">
    <property type="entry name" value="GGDEF"/>
    <property type="match status" value="1"/>
</dbReference>
<dbReference type="GO" id="GO:0052621">
    <property type="term" value="F:diguanylate cyclase activity"/>
    <property type="evidence" value="ECO:0007669"/>
    <property type="project" value="UniProtKB-EC"/>
</dbReference>
<dbReference type="InterPro" id="IPR050469">
    <property type="entry name" value="Diguanylate_Cyclase"/>
</dbReference>
<dbReference type="RefSeq" id="WP_013134931.1">
    <property type="nucleotide sequence ID" value="NC_014166.1"/>
</dbReference>
<dbReference type="InterPro" id="IPR029787">
    <property type="entry name" value="Nucleotide_cyclase"/>
</dbReference>
<sequence length="372" mass="43422">MEENINNLDQLENDKKAKSSFISHDLLISTKSELQNIEILKFITYLPELLKPSIEQSIYHKIEEVVFELMKTPEKLDDESMINKLINITNERVDLDRAVFKSKSEDIKKFIALLMKEYENSLLLSDNSSSKLEIFKNDLESLEISEHSNRELRILHAKLADLIYNIETNLDDSKVQLKKGKETCSKLEKNIVKLQDDLEKLKIEKDIDFLTGALNRRGYTSVILKVENRFVTFNSNYAIIFIDIDNFKEINDENGHECGDVILKSFSTILKKLMREEDVLCRYGGEEFVILVSYTEEEEVYKYIKRVKEIIDSHKFIYNKDLRVKVGFSAGVAYRTKYNSYEDAMKYADILLYKAKHEGKSRIIFDNSKVLV</sequence>
<name>D5V3V8_ARCNC</name>
<dbReference type="STRING" id="572480.Arnit_1125"/>
<accession>D5V3V8</accession>
<evidence type="ECO:0000313" key="5">
    <source>
        <dbReference type="EMBL" id="ADG92786.1"/>
    </source>
</evidence>
<evidence type="ECO:0000259" key="4">
    <source>
        <dbReference type="PROSITE" id="PS50887"/>
    </source>
</evidence>
<proteinExistence type="predicted"/>
<dbReference type="Proteomes" id="UP000000939">
    <property type="component" value="Chromosome"/>
</dbReference>
<keyword evidence="3" id="KW-0175">Coiled coil</keyword>
<comment type="catalytic activity">
    <reaction evidence="2">
        <text>2 GTP = 3',3'-c-di-GMP + 2 diphosphate</text>
        <dbReference type="Rhea" id="RHEA:24898"/>
        <dbReference type="ChEBI" id="CHEBI:33019"/>
        <dbReference type="ChEBI" id="CHEBI:37565"/>
        <dbReference type="ChEBI" id="CHEBI:58805"/>
        <dbReference type="EC" id="2.7.7.65"/>
    </reaction>
</comment>
<dbReference type="AlphaFoldDB" id="D5V3V8"/>
<reference evidence="5 6" key="1">
    <citation type="journal article" date="2010" name="Stand. Genomic Sci.">
        <title>Complete genome sequence of Arcobacter nitrofigilis type strain (CI).</title>
        <authorList>
            <person name="Pati A."/>
            <person name="Gronow S."/>
            <person name="Lapidus A."/>
            <person name="Copeland A."/>
            <person name="Glavina Del Rio T."/>
            <person name="Nolan M."/>
            <person name="Lucas S."/>
            <person name="Tice H."/>
            <person name="Cheng J.F."/>
            <person name="Han C."/>
            <person name="Chertkov O."/>
            <person name="Bruce D."/>
            <person name="Tapia R."/>
            <person name="Goodwin L."/>
            <person name="Pitluck S."/>
            <person name="Liolios K."/>
            <person name="Ivanova N."/>
            <person name="Mavromatis K."/>
            <person name="Chen A."/>
            <person name="Palaniappan K."/>
            <person name="Land M."/>
            <person name="Hauser L."/>
            <person name="Chang Y.J."/>
            <person name="Jeffries C.D."/>
            <person name="Detter J.C."/>
            <person name="Rohde M."/>
            <person name="Goker M."/>
            <person name="Bristow J."/>
            <person name="Eisen J.A."/>
            <person name="Markowitz V."/>
            <person name="Hugenholtz P."/>
            <person name="Klenk H.P."/>
            <person name="Kyrpides N.C."/>
        </authorList>
    </citation>
    <scope>NUCLEOTIDE SEQUENCE [LARGE SCALE GENOMIC DNA]</scope>
    <source>
        <strain evidence="6">ATCC 33309 / DSM 7299 / CCUG 15893 / LMG 7604 / NCTC 12251 / CI</strain>
    </source>
</reference>
<evidence type="ECO:0000256" key="3">
    <source>
        <dbReference type="SAM" id="Coils"/>
    </source>
</evidence>
<dbReference type="KEGG" id="ant:Arnit_1125"/>
<dbReference type="eggNOG" id="COG2199">
    <property type="taxonomic scope" value="Bacteria"/>
</dbReference>
<evidence type="ECO:0000313" key="6">
    <source>
        <dbReference type="Proteomes" id="UP000000939"/>
    </source>
</evidence>
<evidence type="ECO:0000256" key="2">
    <source>
        <dbReference type="ARBA" id="ARBA00034247"/>
    </source>
</evidence>
<feature type="coiled-coil region" evidence="3">
    <location>
        <begin position="170"/>
        <end position="204"/>
    </location>
</feature>
<evidence type="ECO:0000256" key="1">
    <source>
        <dbReference type="ARBA" id="ARBA00012528"/>
    </source>
</evidence>
<dbReference type="HOGENOM" id="CLU_039381_0_0_7"/>
<dbReference type="Pfam" id="PF00990">
    <property type="entry name" value="GGDEF"/>
    <property type="match status" value="1"/>
</dbReference>
<dbReference type="EC" id="2.7.7.65" evidence="1"/>
<dbReference type="OrthoDB" id="9779960at2"/>
<dbReference type="PANTHER" id="PTHR45138:SF9">
    <property type="entry name" value="DIGUANYLATE CYCLASE DGCM-RELATED"/>
    <property type="match status" value="1"/>
</dbReference>
<dbReference type="SMART" id="SM00267">
    <property type="entry name" value="GGDEF"/>
    <property type="match status" value="1"/>
</dbReference>
<gene>
    <name evidence="5" type="ordered locus">Arnit_1125</name>
</gene>
<dbReference type="SUPFAM" id="SSF55073">
    <property type="entry name" value="Nucleotide cyclase"/>
    <property type="match status" value="1"/>
</dbReference>
<dbReference type="EMBL" id="CP001999">
    <property type="protein sequence ID" value="ADG92786.1"/>
    <property type="molecule type" value="Genomic_DNA"/>
</dbReference>
<dbReference type="InterPro" id="IPR043128">
    <property type="entry name" value="Rev_trsase/Diguanyl_cyclase"/>
</dbReference>